<evidence type="ECO:0000256" key="1">
    <source>
        <dbReference type="ARBA" id="ARBA00004167"/>
    </source>
</evidence>
<dbReference type="PANTHER" id="PTHR23319:SF4">
    <property type="entry name" value="GRAM DOMAIN CONTAINING 1B, ISOFORM E"/>
    <property type="match status" value="1"/>
</dbReference>
<evidence type="ECO:0000256" key="7">
    <source>
        <dbReference type="SAM" id="Phobius"/>
    </source>
</evidence>
<comment type="caution">
    <text evidence="9">The sequence shown here is derived from an EMBL/GenBank/DDBJ whole genome shotgun (WGS) entry which is preliminary data.</text>
</comment>
<dbReference type="GO" id="GO:0005886">
    <property type="term" value="C:plasma membrane"/>
    <property type="evidence" value="ECO:0007669"/>
    <property type="project" value="TreeGrafter"/>
</dbReference>
<evidence type="ECO:0000256" key="5">
    <source>
        <dbReference type="ARBA" id="ARBA00023136"/>
    </source>
</evidence>
<evidence type="ECO:0000259" key="8">
    <source>
        <dbReference type="PROSITE" id="PS51778"/>
    </source>
</evidence>
<organism evidence="9 10">
    <name type="scientific">Leucocoprinus birnbaumii</name>
    <dbReference type="NCBI Taxonomy" id="56174"/>
    <lineage>
        <taxon>Eukaryota</taxon>
        <taxon>Fungi</taxon>
        <taxon>Dikarya</taxon>
        <taxon>Basidiomycota</taxon>
        <taxon>Agaricomycotina</taxon>
        <taxon>Agaricomycetes</taxon>
        <taxon>Agaricomycetidae</taxon>
        <taxon>Agaricales</taxon>
        <taxon>Agaricineae</taxon>
        <taxon>Agaricaceae</taxon>
        <taxon>Leucocoprinus</taxon>
    </lineage>
</organism>
<dbReference type="Pfam" id="PF16016">
    <property type="entry name" value="VASt"/>
    <property type="match status" value="1"/>
</dbReference>
<name>A0AAD5W0N6_9AGAR</name>
<dbReference type="PROSITE" id="PS51778">
    <property type="entry name" value="VAST"/>
    <property type="match status" value="1"/>
</dbReference>
<feature type="compositionally biased region" description="Polar residues" evidence="6">
    <location>
        <begin position="411"/>
        <end position="422"/>
    </location>
</feature>
<comment type="subcellular location">
    <subcellularLocation>
        <location evidence="1">Membrane</location>
        <topology evidence="1">Single-pass membrane protein</topology>
    </subcellularLocation>
</comment>
<comment type="similarity">
    <text evidence="2">Belongs to the YSP2 family.</text>
</comment>
<dbReference type="GO" id="GO:0005789">
    <property type="term" value="C:endoplasmic reticulum membrane"/>
    <property type="evidence" value="ECO:0007669"/>
    <property type="project" value="TreeGrafter"/>
</dbReference>
<evidence type="ECO:0000313" key="9">
    <source>
        <dbReference type="EMBL" id="KAJ3572178.1"/>
    </source>
</evidence>
<feature type="transmembrane region" description="Helical" evidence="7">
    <location>
        <begin position="896"/>
        <end position="915"/>
    </location>
</feature>
<evidence type="ECO:0000256" key="6">
    <source>
        <dbReference type="SAM" id="MobiDB-lite"/>
    </source>
</evidence>
<proteinExistence type="inferred from homology"/>
<feature type="compositionally biased region" description="Low complexity" evidence="6">
    <location>
        <begin position="321"/>
        <end position="355"/>
    </location>
</feature>
<feature type="compositionally biased region" description="Polar residues" evidence="6">
    <location>
        <begin position="106"/>
        <end position="118"/>
    </location>
</feature>
<dbReference type="GO" id="GO:0032541">
    <property type="term" value="C:cortical endoplasmic reticulum"/>
    <property type="evidence" value="ECO:0007669"/>
    <property type="project" value="TreeGrafter"/>
</dbReference>
<dbReference type="InterPro" id="IPR031968">
    <property type="entry name" value="VASt"/>
</dbReference>
<dbReference type="InterPro" id="IPR004182">
    <property type="entry name" value="GRAM"/>
</dbReference>
<reference evidence="9" key="1">
    <citation type="submission" date="2022-07" db="EMBL/GenBank/DDBJ databases">
        <title>Genome Sequence of Leucocoprinus birnbaumii.</title>
        <authorList>
            <person name="Buettner E."/>
        </authorList>
    </citation>
    <scope>NUCLEOTIDE SEQUENCE</scope>
    <source>
        <strain evidence="9">VT141</strain>
    </source>
</reference>
<feature type="compositionally biased region" description="Basic and acidic residues" evidence="6">
    <location>
        <begin position="119"/>
        <end position="128"/>
    </location>
</feature>
<keyword evidence="10" id="KW-1185">Reference proteome</keyword>
<feature type="compositionally biased region" description="Basic residues" evidence="6">
    <location>
        <begin position="307"/>
        <end position="317"/>
    </location>
</feature>
<dbReference type="SMART" id="SM00568">
    <property type="entry name" value="GRAM"/>
    <property type="match status" value="1"/>
</dbReference>
<evidence type="ECO:0000256" key="2">
    <source>
        <dbReference type="ARBA" id="ARBA00006582"/>
    </source>
</evidence>
<feature type="compositionally biased region" description="Low complexity" evidence="6">
    <location>
        <begin position="52"/>
        <end position="90"/>
    </location>
</feature>
<dbReference type="GO" id="GO:0032934">
    <property type="term" value="F:sterol binding"/>
    <property type="evidence" value="ECO:0007669"/>
    <property type="project" value="TreeGrafter"/>
</dbReference>
<keyword evidence="3 7" id="KW-0812">Transmembrane</keyword>
<feature type="compositionally biased region" description="Low complexity" evidence="6">
    <location>
        <begin position="174"/>
        <end position="189"/>
    </location>
</feature>
<dbReference type="Proteomes" id="UP001213000">
    <property type="component" value="Unassembled WGS sequence"/>
</dbReference>
<evidence type="ECO:0000256" key="4">
    <source>
        <dbReference type="ARBA" id="ARBA00022989"/>
    </source>
</evidence>
<dbReference type="Pfam" id="PF02893">
    <property type="entry name" value="GRAM"/>
    <property type="match status" value="1"/>
</dbReference>
<dbReference type="GO" id="GO:0005739">
    <property type="term" value="C:mitochondrion"/>
    <property type="evidence" value="ECO:0007669"/>
    <property type="project" value="TreeGrafter"/>
</dbReference>
<feature type="compositionally biased region" description="Polar residues" evidence="6">
    <location>
        <begin position="137"/>
        <end position="152"/>
    </location>
</feature>
<dbReference type="AlphaFoldDB" id="A0AAD5W0N6"/>
<dbReference type="GO" id="GO:0032366">
    <property type="term" value="P:intracellular sterol transport"/>
    <property type="evidence" value="ECO:0007669"/>
    <property type="project" value="TreeGrafter"/>
</dbReference>
<feature type="domain" description="VASt" evidence="8">
    <location>
        <begin position="633"/>
        <end position="804"/>
    </location>
</feature>
<evidence type="ECO:0000313" key="10">
    <source>
        <dbReference type="Proteomes" id="UP001213000"/>
    </source>
</evidence>
<evidence type="ECO:0000256" key="3">
    <source>
        <dbReference type="ARBA" id="ARBA00022692"/>
    </source>
</evidence>
<keyword evidence="5 7" id="KW-0472">Membrane</keyword>
<dbReference type="GO" id="GO:0140268">
    <property type="term" value="C:endoplasmic reticulum-plasma membrane contact site"/>
    <property type="evidence" value="ECO:0007669"/>
    <property type="project" value="TreeGrafter"/>
</dbReference>
<feature type="compositionally biased region" description="Polar residues" evidence="6">
    <location>
        <begin position="221"/>
        <end position="248"/>
    </location>
</feature>
<dbReference type="GO" id="GO:0120015">
    <property type="term" value="F:sterol transfer activity"/>
    <property type="evidence" value="ECO:0007669"/>
    <property type="project" value="TreeGrafter"/>
</dbReference>
<sequence>MAPGFLSKFVKASSPTSHSRDQSDASASSSQRSRRSSSAHPSIDHVSQKGYSRPTTPNNPSPASSSNRVPIITIHTTASSRSSLDSTTSSQPNVTVIPPSPRSARVSLSSYSDSQSAETSDRHIRDVETDAGELSGSGRTTSVTASQLSESDITPLPTPTALSSSSPTTPKPSAPGSRSRPTTPSTATAPLPPYDDPQERGNTSSAMPKALEPKAQEVRHSSSNRSLNINANHARSATAPETTRDSGQGENGTIIMTPIVESPTASKTEFPPLQGAEQANGSASLIPPRDSDAVSLMSTTTNGGTKEKKRPWKRSTSRKPSGLASAIAASGMAMAQPTLSAAHQASFSSAAHQAQRSTVSVASRKSSIPGSPPYSTRSPPGSTSHVKVRSADFSPSSSRSKRLSQAKSGARRTSISVASDNASEYYPEDRPEYYSGLDASSDEDDSGDSASILDDMDEIPVTGFAVASNKRNADFHELFSNIPEGDYLIEDYGCALQREILIQGRLYISENHICFHANIFGWITDLSIPMYEITHLEKRMTAFVIPNAIQVTTRQAKYTFASFLSRDTTYDVIYNIWRLARPEDGINSSRPSFDGESIGPAPNTIAATTAATTGALMKAPKVTTCSCAKEGGHYTETALDCILPGTPDRIHNLIFASGFIKEFMTVDQKLIDIQMSDWQPTAPGSNLLTRNMSYIKPLNASLGPKQTKCEIRDEMVYNDPEQYITTVTTTRTPDVPSGGVFSVKTKTCVTWASSVSTRLLVTTQVEWTGRSFIRSIIEKSAIDGQKTYHSELETAMRKYIQEHQSEFIPEGLDPSVLPEAVSSASTGDITLISTISNEKRLSSEEESKRREQERNQRGLQWAWDTFEGASQVAIRSTKGALELIRDAWEQSSSTTIMWFVIVALIISNLWSLVLMGSREEAGRRKEMKKMEEREKVGAWGCYVALG</sequence>
<dbReference type="EMBL" id="JANIEX010000153">
    <property type="protein sequence ID" value="KAJ3572178.1"/>
    <property type="molecule type" value="Genomic_DNA"/>
</dbReference>
<dbReference type="Gene3D" id="2.30.29.30">
    <property type="entry name" value="Pleckstrin-homology domain (PH domain)/Phosphotyrosine-binding domain (PTB)"/>
    <property type="match status" value="1"/>
</dbReference>
<gene>
    <name evidence="9" type="ORF">NP233_g3267</name>
</gene>
<dbReference type="PANTHER" id="PTHR23319">
    <property type="entry name" value="GRAM DOMAIN CONTAINING 1B, ISOFORM E"/>
    <property type="match status" value="1"/>
</dbReference>
<dbReference type="InterPro" id="IPR011993">
    <property type="entry name" value="PH-like_dom_sf"/>
</dbReference>
<feature type="compositionally biased region" description="Basic and acidic residues" evidence="6">
    <location>
        <begin position="211"/>
        <end position="220"/>
    </location>
</feature>
<dbReference type="CDD" id="cd13220">
    <property type="entry name" value="PH-GRAM_GRAMDC"/>
    <property type="match status" value="1"/>
</dbReference>
<feature type="compositionally biased region" description="Polar residues" evidence="6">
    <location>
        <begin position="356"/>
        <end position="385"/>
    </location>
</feature>
<dbReference type="InterPro" id="IPR051482">
    <property type="entry name" value="Cholesterol_transport"/>
</dbReference>
<accession>A0AAD5W0N6</accession>
<protein>
    <recommendedName>
        <fullName evidence="8">VASt domain-containing protein</fullName>
    </recommendedName>
</protein>
<feature type="compositionally biased region" description="Low complexity" evidence="6">
    <location>
        <begin position="159"/>
        <end position="168"/>
    </location>
</feature>
<keyword evidence="4 7" id="KW-1133">Transmembrane helix</keyword>
<feature type="region of interest" description="Disordered" evidence="6">
    <location>
        <begin position="1"/>
        <end position="453"/>
    </location>
</feature>